<feature type="transmembrane region" description="Helical" evidence="8">
    <location>
        <begin position="406"/>
        <end position="431"/>
    </location>
</feature>
<feature type="transmembrane region" description="Helical" evidence="8">
    <location>
        <begin position="106"/>
        <end position="124"/>
    </location>
</feature>
<evidence type="ECO:0000256" key="4">
    <source>
        <dbReference type="ARBA" id="ARBA00022692"/>
    </source>
</evidence>
<feature type="transmembrane region" description="Helical" evidence="8">
    <location>
        <begin position="353"/>
        <end position="370"/>
    </location>
</feature>
<comment type="subcellular location">
    <subcellularLocation>
        <location evidence="1">Membrane</location>
        <topology evidence="1">Multi-pass membrane protein</topology>
    </subcellularLocation>
</comment>
<dbReference type="InterPro" id="IPR003663">
    <property type="entry name" value="Sugar/inositol_transpt"/>
</dbReference>
<evidence type="ECO:0000313" key="11">
    <source>
        <dbReference type="Proteomes" id="UP000803844"/>
    </source>
</evidence>
<organism evidence="10 11">
    <name type="scientific">Cryphonectria parasitica (strain ATCC 38755 / EP155)</name>
    <dbReference type="NCBI Taxonomy" id="660469"/>
    <lineage>
        <taxon>Eukaryota</taxon>
        <taxon>Fungi</taxon>
        <taxon>Dikarya</taxon>
        <taxon>Ascomycota</taxon>
        <taxon>Pezizomycotina</taxon>
        <taxon>Sordariomycetes</taxon>
        <taxon>Sordariomycetidae</taxon>
        <taxon>Diaporthales</taxon>
        <taxon>Cryphonectriaceae</taxon>
        <taxon>Cryphonectria-Endothia species complex</taxon>
        <taxon>Cryphonectria</taxon>
    </lineage>
</organism>
<dbReference type="SUPFAM" id="SSF103473">
    <property type="entry name" value="MFS general substrate transporter"/>
    <property type="match status" value="1"/>
</dbReference>
<dbReference type="InterPro" id="IPR005828">
    <property type="entry name" value="MFS_sugar_transport-like"/>
</dbReference>
<accession>A0A9P4XRS2</accession>
<reference evidence="10" key="1">
    <citation type="journal article" date="2020" name="Phytopathology">
        <title>Genome sequence of the chestnut blight fungus Cryphonectria parasitica EP155: A fundamental resource for an archetypical invasive plant pathogen.</title>
        <authorList>
            <person name="Crouch J.A."/>
            <person name="Dawe A."/>
            <person name="Aerts A."/>
            <person name="Barry K."/>
            <person name="Churchill A.C.L."/>
            <person name="Grimwood J."/>
            <person name="Hillman B."/>
            <person name="Milgroom M.G."/>
            <person name="Pangilinan J."/>
            <person name="Smith M."/>
            <person name="Salamov A."/>
            <person name="Schmutz J."/>
            <person name="Yadav J."/>
            <person name="Grigoriev I.V."/>
            <person name="Nuss D."/>
        </authorList>
    </citation>
    <scope>NUCLEOTIDE SEQUENCE</scope>
    <source>
        <strain evidence="10">EP155</strain>
    </source>
</reference>
<evidence type="ECO:0000256" key="7">
    <source>
        <dbReference type="RuleBase" id="RU003346"/>
    </source>
</evidence>
<evidence type="ECO:0000256" key="1">
    <source>
        <dbReference type="ARBA" id="ARBA00004141"/>
    </source>
</evidence>
<dbReference type="InterPro" id="IPR020846">
    <property type="entry name" value="MFS_dom"/>
</dbReference>
<comment type="caution">
    <text evidence="10">The sequence shown here is derived from an EMBL/GenBank/DDBJ whole genome shotgun (WGS) entry which is preliminary data.</text>
</comment>
<dbReference type="PANTHER" id="PTHR48022">
    <property type="entry name" value="PLASTIDIC GLUCOSE TRANSPORTER 4"/>
    <property type="match status" value="1"/>
</dbReference>
<dbReference type="PROSITE" id="PS00217">
    <property type="entry name" value="SUGAR_TRANSPORT_2"/>
    <property type="match status" value="1"/>
</dbReference>
<protein>
    <submittedName>
        <fullName evidence="10">MFS alpha-glucoside transporter</fullName>
    </submittedName>
</protein>
<dbReference type="AlphaFoldDB" id="A0A9P4XRS2"/>
<feature type="transmembrane region" description="Helical" evidence="8">
    <location>
        <begin position="377"/>
        <end position="400"/>
    </location>
</feature>
<dbReference type="GeneID" id="63835167"/>
<dbReference type="InterPro" id="IPR036259">
    <property type="entry name" value="MFS_trans_sf"/>
</dbReference>
<feature type="domain" description="Major facilitator superfamily (MFS) profile" evidence="9">
    <location>
        <begin position="56"/>
        <end position="500"/>
    </location>
</feature>
<evidence type="ECO:0000256" key="8">
    <source>
        <dbReference type="SAM" id="Phobius"/>
    </source>
</evidence>
<keyword evidence="4 8" id="KW-0812">Transmembrane</keyword>
<dbReference type="OrthoDB" id="6612291at2759"/>
<evidence type="ECO:0000256" key="6">
    <source>
        <dbReference type="ARBA" id="ARBA00023136"/>
    </source>
</evidence>
<evidence type="ECO:0000256" key="2">
    <source>
        <dbReference type="ARBA" id="ARBA00010992"/>
    </source>
</evidence>
<dbReference type="GO" id="GO:0016020">
    <property type="term" value="C:membrane"/>
    <property type="evidence" value="ECO:0007669"/>
    <property type="project" value="UniProtKB-SubCell"/>
</dbReference>
<evidence type="ECO:0000313" key="10">
    <source>
        <dbReference type="EMBL" id="KAF3759898.1"/>
    </source>
</evidence>
<dbReference type="EMBL" id="MU032354">
    <property type="protein sequence ID" value="KAF3759898.1"/>
    <property type="molecule type" value="Genomic_DNA"/>
</dbReference>
<dbReference type="PANTHER" id="PTHR48022:SF53">
    <property type="entry name" value="ALPHA-GLUCOSIDE TRANSPORTER, PUTATIVE (AFU_ORTHOLOGUE AFUA_3G01700)-RELATED"/>
    <property type="match status" value="1"/>
</dbReference>
<comment type="similarity">
    <text evidence="2 7">Belongs to the major facilitator superfamily. Sugar transporter (TC 2.A.1.1) family.</text>
</comment>
<keyword evidence="11" id="KW-1185">Reference proteome</keyword>
<dbReference type="RefSeq" id="XP_040770877.1">
    <property type="nucleotide sequence ID" value="XM_040918038.1"/>
</dbReference>
<evidence type="ECO:0000256" key="3">
    <source>
        <dbReference type="ARBA" id="ARBA00022448"/>
    </source>
</evidence>
<dbReference type="Pfam" id="PF00083">
    <property type="entry name" value="Sugar_tr"/>
    <property type="match status" value="1"/>
</dbReference>
<dbReference type="NCBIfam" id="TIGR00879">
    <property type="entry name" value="SP"/>
    <property type="match status" value="1"/>
</dbReference>
<evidence type="ECO:0000256" key="5">
    <source>
        <dbReference type="ARBA" id="ARBA00022989"/>
    </source>
</evidence>
<dbReference type="Gene3D" id="1.20.1250.20">
    <property type="entry name" value="MFS general substrate transporter like domains"/>
    <property type="match status" value="1"/>
</dbReference>
<feature type="transmembrane region" description="Helical" evidence="8">
    <location>
        <begin position="53"/>
        <end position="78"/>
    </location>
</feature>
<feature type="transmembrane region" description="Helical" evidence="8">
    <location>
        <begin position="136"/>
        <end position="152"/>
    </location>
</feature>
<dbReference type="InterPro" id="IPR005829">
    <property type="entry name" value="Sugar_transporter_CS"/>
</dbReference>
<gene>
    <name evidence="10" type="ORF">M406DRAFT_269839</name>
</gene>
<name>A0A9P4XRS2_CRYP1</name>
<evidence type="ECO:0000259" key="9">
    <source>
        <dbReference type="PROSITE" id="PS50850"/>
    </source>
</evidence>
<feature type="transmembrane region" description="Helical" evidence="8">
    <location>
        <begin position="315"/>
        <end position="333"/>
    </location>
</feature>
<dbReference type="GO" id="GO:0005351">
    <property type="term" value="F:carbohydrate:proton symporter activity"/>
    <property type="evidence" value="ECO:0007669"/>
    <property type="project" value="TreeGrafter"/>
</dbReference>
<keyword evidence="5 8" id="KW-1133">Transmembrane helix</keyword>
<feature type="transmembrane region" description="Helical" evidence="8">
    <location>
        <begin position="192"/>
        <end position="215"/>
    </location>
</feature>
<dbReference type="FunFam" id="1.20.1250.20:FF:000078">
    <property type="entry name" value="MFS maltose transporter, putative"/>
    <property type="match status" value="1"/>
</dbReference>
<dbReference type="PROSITE" id="PS50850">
    <property type="entry name" value="MFS"/>
    <property type="match status" value="1"/>
</dbReference>
<keyword evidence="6 8" id="KW-0472">Membrane</keyword>
<dbReference type="InterPro" id="IPR050360">
    <property type="entry name" value="MFS_Sugar_Transporters"/>
</dbReference>
<proteinExistence type="inferred from homology"/>
<dbReference type="Proteomes" id="UP000803844">
    <property type="component" value="Unassembled WGS sequence"/>
</dbReference>
<keyword evidence="3 7" id="KW-0813">Transport</keyword>
<sequence length="554" mass="62008">MSEDKVIVPTRDELKVLDFDSEHTHDLIRQAQESDAADKKLTIRGAIKKYKKACFWAMILSTSLIMEGYDLVIITSFYGQTQFQTRFGTYDAALQKYAISAEWQSVLSNSAVIGQLVGLVINTFAQDRFGCRPTMMFFMFWMVITIFIPFFAPSLSVLAFGEFMCGIPWGVFQTLSTSYASEVVPTVLRPYVTAYVCMCWGAGILLSSGVVRAVVNVSGDLGWRLPFAIQWVWPIPLFIAAYLAPESPWNCIRRGKHDEARKSLARLRQETPERDQQVESSLAYIVYTTELEKRETEDARFVDCFKGTNLRRTEINCVVWAAQILCGNAILGFSVEFLEAAGFTEVQAFDLNISLSASYIIGGLICWVLMPRLGRATLYMGGMAFMFCCLVAIGALGFYSSTQSQLAVGILLVISTLCNMTTIGPVCYPIVAETPSGRLRYKTITIGRFVYNVTGIFSNSVTPRMVSATSWNWGAKAGLFYAGTNLLCNIWCWFRLPETKDRTFGEIDLMFDNHVPARKFKYTTVDQFAVGVTEKSFVGSVSEKQDHAAVHEVM</sequence>